<dbReference type="Gene3D" id="3.30.450.40">
    <property type="match status" value="1"/>
</dbReference>
<evidence type="ECO:0000313" key="11">
    <source>
        <dbReference type="Proteomes" id="UP000075515"/>
    </source>
</evidence>
<dbReference type="CDD" id="cd14014">
    <property type="entry name" value="STKc_PknB_like"/>
    <property type="match status" value="1"/>
</dbReference>
<name>A0A150S5I4_SORCE</name>
<dbReference type="PROSITE" id="PS50011">
    <property type="entry name" value="PROTEIN_KINASE_DOM"/>
    <property type="match status" value="1"/>
</dbReference>
<protein>
    <submittedName>
        <fullName evidence="10">Protein kinase</fullName>
    </submittedName>
</protein>
<evidence type="ECO:0000256" key="2">
    <source>
        <dbReference type="ARBA" id="ARBA00022679"/>
    </source>
</evidence>
<evidence type="ECO:0000259" key="9">
    <source>
        <dbReference type="PROSITE" id="PS50011"/>
    </source>
</evidence>
<comment type="catalytic activity">
    <reaction evidence="7">
        <text>L-seryl-[protein] + ATP = O-phospho-L-seryl-[protein] + ADP + H(+)</text>
        <dbReference type="Rhea" id="RHEA:17989"/>
        <dbReference type="Rhea" id="RHEA-COMP:9863"/>
        <dbReference type="Rhea" id="RHEA-COMP:11604"/>
        <dbReference type="ChEBI" id="CHEBI:15378"/>
        <dbReference type="ChEBI" id="CHEBI:29999"/>
        <dbReference type="ChEBI" id="CHEBI:30616"/>
        <dbReference type="ChEBI" id="CHEBI:83421"/>
        <dbReference type="ChEBI" id="CHEBI:456216"/>
        <dbReference type="EC" id="2.7.11.1"/>
    </reaction>
</comment>
<comment type="caution">
    <text evidence="10">The sequence shown here is derived from an EMBL/GenBank/DDBJ whole genome shotgun (WGS) entry which is preliminary data.</text>
</comment>
<keyword evidence="8" id="KW-0472">Membrane</keyword>
<organism evidence="10 11">
    <name type="scientific">Sorangium cellulosum</name>
    <name type="common">Polyangium cellulosum</name>
    <dbReference type="NCBI Taxonomy" id="56"/>
    <lineage>
        <taxon>Bacteria</taxon>
        <taxon>Pseudomonadati</taxon>
        <taxon>Myxococcota</taxon>
        <taxon>Polyangia</taxon>
        <taxon>Polyangiales</taxon>
        <taxon>Polyangiaceae</taxon>
        <taxon>Sorangium</taxon>
    </lineage>
</organism>
<keyword evidence="8" id="KW-0812">Transmembrane</keyword>
<keyword evidence="3" id="KW-0547">Nucleotide-binding</keyword>
<gene>
    <name evidence="10" type="ORF">BE18_12150</name>
</gene>
<feature type="domain" description="Protein kinase" evidence="9">
    <location>
        <begin position="384"/>
        <end position="648"/>
    </location>
</feature>
<dbReference type="SUPFAM" id="SSF56112">
    <property type="entry name" value="Protein kinase-like (PK-like)"/>
    <property type="match status" value="1"/>
</dbReference>
<accession>A0A150S5I4</accession>
<dbReference type="PANTHER" id="PTHR43289:SF6">
    <property type="entry name" value="SERINE_THREONINE-PROTEIN KINASE NEKL-3"/>
    <property type="match status" value="1"/>
</dbReference>
<dbReference type="SUPFAM" id="SSF55781">
    <property type="entry name" value="GAF domain-like"/>
    <property type="match status" value="1"/>
</dbReference>
<evidence type="ECO:0000256" key="7">
    <source>
        <dbReference type="ARBA" id="ARBA00048679"/>
    </source>
</evidence>
<evidence type="ECO:0000256" key="6">
    <source>
        <dbReference type="ARBA" id="ARBA00047899"/>
    </source>
</evidence>
<keyword evidence="4 10" id="KW-0418">Kinase</keyword>
<evidence type="ECO:0000256" key="3">
    <source>
        <dbReference type="ARBA" id="ARBA00022741"/>
    </source>
</evidence>
<dbReference type="GO" id="GO:0005524">
    <property type="term" value="F:ATP binding"/>
    <property type="evidence" value="ECO:0007669"/>
    <property type="project" value="UniProtKB-KW"/>
</dbReference>
<evidence type="ECO:0000256" key="8">
    <source>
        <dbReference type="SAM" id="Phobius"/>
    </source>
</evidence>
<dbReference type="InterPro" id="IPR029016">
    <property type="entry name" value="GAF-like_dom_sf"/>
</dbReference>
<dbReference type="Pfam" id="PF00069">
    <property type="entry name" value="Pkinase"/>
    <property type="match status" value="1"/>
</dbReference>
<evidence type="ECO:0000256" key="1">
    <source>
        <dbReference type="ARBA" id="ARBA00022527"/>
    </source>
</evidence>
<comment type="catalytic activity">
    <reaction evidence="6">
        <text>L-threonyl-[protein] + ATP = O-phospho-L-threonyl-[protein] + ADP + H(+)</text>
        <dbReference type="Rhea" id="RHEA:46608"/>
        <dbReference type="Rhea" id="RHEA-COMP:11060"/>
        <dbReference type="Rhea" id="RHEA-COMP:11605"/>
        <dbReference type="ChEBI" id="CHEBI:15378"/>
        <dbReference type="ChEBI" id="CHEBI:30013"/>
        <dbReference type="ChEBI" id="CHEBI:30616"/>
        <dbReference type="ChEBI" id="CHEBI:61977"/>
        <dbReference type="ChEBI" id="CHEBI:456216"/>
        <dbReference type="EC" id="2.7.11.1"/>
    </reaction>
</comment>
<dbReference type="EMBL" id="JEMC01001469">
    <property type="protein sequence ID" value="KYF97017.1"/>
    <property type="molecule type" value="Genomic_DNA"/>
</dbReference>
<dbReference type="PANTHER" id="PTHR43289">
    <property type="entry name" value="MITOGEN-ACTIVATED PROTEIN KINASE KINASE KINASE 20-RELATED"/>
    <property type="match status" value="1"/>
</dbReference>
<keyword evidence="2" id="KW-0808">Transferase</keyword>
<dbReference type="Proteomes" id="UP000075515">
    <property type="component" value="Unassembled WGS sequence"/>
</dbReference>
<sequence length="696" mass="74593">MAMRSLQAIARIGLQPGDDPGLRQHKVILTVTAALKAGACPVWAIAYAASGDVRSGAIPLGYVVCTILSLVHFARTKAFSGFRFRQALLIFVLPFLMHASRGGFVASSGVVLWALLAPLTFLLFHGSRASIPWFTAYALLVVLAGAVDPLLAAHAPPTPPALIACFFAMNILTVSAIAYAAVQYFARQLAEEQDKLAELVASSAQALDDVATWSSAAAAQVAAAIGAREVAVWKAEEQRMVSLTETATEAPPAEALRSAALARRLLPRSSDVVVPVVGLSGDVHGALVVVGSRAAWSDTTRRLVDSFAHHLGSALELSRLRKELASAAERRRATLEDMVGRGIDVLHMCPSCHRCYDQNAQQCSDDGAPLSMPRPFPYRIAGRYRLTRVVAEGGMGRVFQAHDERLGRKVAIKAIRTEHFHNDDVRARFEREARLVARIQHPSVVEVYDSGELEDGSRYIVMEWLDGCNLAHAMRHNGPGTPPQVALLLREGASALAAAHAAGLVHRDVKPENIHLVPSTSPGGFRVKILDFGIAKEMSADAFATSTGMFLGTPLYMAPEQASGRPVDARCDIYSFASVAYQALTGRRVAGGEEISTVLSSLSRDVPPPVSSLLPGTPPEVDDAFARALALSPAERPDSVEAWVSSFVDRLDGLPRQCRGWRISGVTHDLDDFGCVDTVRINEPAAKLPSAAPRAS</sequence>
<evidence type="ECO:0000313" key="10">
    <source>
        <dbReference type="EMBL" id="KYF97017.1"/>
    </source>
</evidence>
<feature type="transmembrane region" description="Helical" evidence="8">
    <location>
        <begin position="56"/>
        <end position="75"/>
    </location>
</feature>
<feature type="transmembrane region" description="Helical" evidence="8">
    <location>
        <begin position="82"/>
        <end position="99"/>
    </location>
</feature>
<dbReference type="Gene3D" id="1.10.510.10">
    <property type="entry name" value="Transferase(Phosphotransferase) domain 1"/>
    <property type="match status" value="1"/>
</dbReference>
<keyword evidence="1" id="KW-0723">Serine/threonine-protein kinase</keyword>
<feature type="transmembrane region" description="Helical" evidence="8">
    <location>
        <begin position="136"/>
        <end position="155"/>
    </location>
</feature>
<feature type="transmembrane region" description="Helical" evidence="8">
    <location>
        <begin position="161"/>
        <end position="182"/>
    </location>
</feature>
<reference evidence="10 11" key="1">
    <citation type="submission" date="2014-02" db="EMBL/GenBank/DDBJ databases">
        <title>The small core and large imbalanced accessory genome model reveals a collaborative survival strategy of Sorangium cellulosum strains in nature.</title>
        <authorList>
            <person name="Han K."/>
            <person name="Peng R."/>
            <person name="Blom J."/>
            <person name="Li Y.-Z."/>
        </authorList>
    </citation>
    <scope>NUCLEOTIDE SEQUENCE [LARGE SCALE GENOMIC DNA]</scope>
    <source>
        <strain evidence="10 11">So0149</strain>
    </source>
</reference>
<dbReference type="AlphaFoldDB" id="A0A150S5I4"/>
<keyword evidence="8" id="KW-1133">Transmembrane helix</keyword>
<dbReference type="SMART" id="SM00220">
    <property type="entry name" value="S_TKc"/>
    <property type="match status" value="1"/>
</dbReference>
<feature type="transmembrane region" description="Helical" evidence="8">
    <location>
        <begin position="27"/>
        <end position="50"/>
    </location>
</feature>
<dbReference type="InterPro" id="IPR000719">
    <property type="entry name" value="Prot_kinase_dom"/>
</dbReference>
<evidence type="ECO:0000256" key="5">
    <source>
        <dbReference type="ARBA" id="ARBA00022840"/>
    </source>
</evidence>
<dbReference type="InterPro" id="IPR011009">
    <property type="entry name" value="Kinase-like_dom_sf"/>
</dbReference>
<proteinExistence type="predicted"/>
<dbReference type="Gene3D" id="3.30.200.20">
    <property type="entry name" value="Phosphorylase Kinase, domain 1"/>
    <property type="match status" value="1"/>
</dbReference>
<evidence type="ECO:0000256" key="4">
    <source>
        <dbReference type="ARBA" id="ARBA00022777"/>
    </source>
</evidence>
<dbReference type="GO" id="GO:0004674">
    <property type="term" value="F:protein serine/threonine kinase activity"/>
    <property type="evidence" value="ECO:0007669"/>
    <property type="project" value="UniProtKB-KW"/>
</dbReference>
<dbReference type="FunFam" id="3.30.200.20:FF:000035">
    <property type="entry name" value="Serine/threonine protein kinase Stk1"/>
    <property type="match status" value="1"/>
</dbReference>
<keyword evidence="5" id="KW-0067">ATP-binding</keyword>